<dbReference type="Gene3D" id="1.10.630.10">
    <property type="entry name" value="Cytochrome P450"/>
    <property type="match status" value="1"/>
</dbReference>
<evidence type="ECO:0000256" key="12">
    <source>
        <dbReference type="PIRSR" id="PIRSR602403-1"/>
    </source>
</evidence>
<dbReference type="InterPro" id="IPR017972">
    <property type="entry name" value="Cyt_P450_CS"/>
</dbReference>
<evidence type="ECO:0000256" key="3">
    <source>
        <dbReference type="ARBA" id="ARBA00010617"/>
    </source>
</evidence>
<evidence type="ECO:0000256" key="10">
    <source>
        <dbReference type="ARBA" id="ARBA00023033"/>
    </source>
</evidence>
<organism evidence="15 16">
    <name type="scientific">Paramarasmius palmivorus</name>
    <dbReference type="NCBI Taxonomy" id="297713"/>
    <lineage>
        <taxon>Eukaryota</taxon>
        <taxon>Fungi</taxon>
        <taxon>Dikarya</taxon>
        <taxon>Basidiomycota</taxon>
        <taxon>Agaricomycotina</taxon>
        <taxon>Agaricomycetes</taxon>
        <taxon>Agaricomycetidae</taxon>
        <taxon>Agaricales</taxon>
        <taxon>Marasmiineae</taxon>
        <taxon>Marasmiaceae</taxon>
        <taxon>Paramarasmius</taxon>
    </lineage>
</organism>
<keyword evidence="9 12" id="KW-0408">Iron</keyword>
<keyword evidence="6 12" id="KW-0479">Metal-binding</keyword>
<dbReference type="GO" id="GO:0005506">
    <property type="term" value="F:iron ion binding"/>
    <property type="evidence" value="ECO:0007669"/>
    <property type="project" value="InterPro"/>
</dbReference>
<evidence type="ECO:0000313" key="15">
    <source>
        <dbReference type="EMBL" id="KAK7058630.1"/>
    </source>
</evidence>
<dbReference type="AlphaFoldDB" id="A0AAW0E4I5"/>
<evidence type="ECO:0000256" key="4">
    <source>
        <dbReference type="ARBA" id="ARBA00022617"/>
    </source>
</evidence>
<evidence type="ECO:0000256" key="14">
    <source>
        <dbReference type="SAM" id="Phobius"/>
    </source>
</evidence>
<evidence type="ECO:0000313" key="16">
    <source>
        <dbReference type="Proteomes" id="UP001383192"/>
    </source>
</evidence>
<evidence type="ECO:0000256" key="6">
    <source>
        <dbReference type="ARBA" id="ARBA00022723"/>
    </source>
</evidence>
<dbReference type="EMBL" id="JAYKXP010000005">
    <property type="protein sequence ID" value="KAK7058630.1"/>
    <property type="molecule type" value="Genomic_DNA"/>
</dbReference>
<dbReference type="InterPro" id="IPR001128">
    <property type="entry name" value="Cyt_P450"/>
</dbReference>
<dbReference type="GO" id="GO:0016020">
    <property type="term" value="C:membrane"/>
    <property type="evidence" value="ECO:0007669"/>
    <property type="project" value="UniProtKB-SubCell"/>
</dbReference>
<comment type="caution">
    <text evidence="15">The sequence shown here is derived from an EMBL/GenBank/DDBJ whole genome shotgun (WGS) entry which is preliminary data.</text>
</comment>
<dbReference type="Proteomes" id="UP001383192">
    <property type="component" value="Unassembled WGS sequence"/>
</dbReference>
<protein>
    <recommendedName>
        <fullName evidence="17">Cytochrome P450</fullName>
    </recommendedName>
</protein>
<keyword evidence="8 13" id="KW-0560">Oxidoreductase</keyword>
<evidence type="ECO:0000256" key="1">
    <source>
        <dbReference type="ARBA" id="ARBA00001971"/>
    </source>
</evidence>
<keyword evidence="16" id="KW-1185">Reference proteome</keyword>
<feature type="transmembrane region" description="Helical" evidence="14">
    <location>
        <begin position="6"/>
        <end position="25"/>
    </location>
</feature>
<evidence type="ECO:0000256" key="9">
    <source>
        <dbReference type="ARBA" id="ARBA00023004"/>
    </source>
</evidence>
<dbReference type="Pfam" id="PF00067">
    <property type="entry name" value="p450"/>
    <property type="match status" value="1"/>
</dbReference>
<name>A0AAW0E4I5_9AGAR</name>
<comment type="subcellular location">
    <subcellularLocation>
        <location evidence="2">Membrane</location>
    </subcellularLocation>
</comment>
<evidence type="ECO:0000256" key="2">
    <source>
        <dbReference type="ARBA" id="ARBA00004370"/>
    </source>
</evidence>
<keyword evidence="4 12" id="KW-0349">Heme</keyword>
<gene>
    <name evidence="15" type="ORF">VNI00_002266</name>
</gene>
<dbReference type="InterPro" id="IPR002403">
    <property type="entry name" value="Cyt_P450_E_grp-IV"/>
</dbReference>
<comment type="cofactor">
    <cofactor evidence="1 12">
        <name>heme</name>
        <dbReference type="ChEBI" id="CHEBI:30413"/>
    </cofactor>
</comment>
<comment type="similarity">
    <text evidence="3 13">Belongs to the cytochrome P450 family.</text>
</comment>
<keyword evidence="10 13" id="KW-0503">Monooxygenase</keyword>
<feature type="binding site" description="axial binding residue" evidence="12">
    <location>
        <position position="443"/>
    </location>
    <ligand>
        <name>heme</name>
        <dbReference type="ChEBI" id="CHEBI:30413"/>
    </ligand>
    <ligandPart>
        <name>Fe</name>
        <dbReference type="ChEBI" id="CHEBI:18248"/>
    </ligandPart>
</feature>
<dbReference type="GO" id="GO:0004497">
    <property type="term" value="F:monooxygenase activity"/>
    <property type="evidence" value="ECO:0007669"/>
    <property type="project" value="UniProtKB-KW"/>
</dbReference>
<evidence type="ECO:0000256" key="7">
    <source>
        <dbReference type="ARBA" id="ARBA00022989"/>
    </source>
</evidence>
<dbReference type="PROSITE" id="PS00086">
    <property type="entry name" value="CYTOCHROME_P450"/>
    <property type="match status" value="1"/>
</dbReference>
<evidence type="ECO:0000256" key="5">
    <source>
        <dbReference type="ARBA" id="ARBA00022692"/>
    </source>
</evidence>
<keyword evidence="11 14" id="KW-0472">Membrane</keyword>
<evidence type="ECO:0000256" key="11">
    <source>
        <dbReference type="ARBA" id="ARBA00023136"/>
    </source>
</evidence>
<keyword evidence="7 14" id="KW-1133">Transmembrane helix</keyword>
<accession>A0AAW0E4I5</accession>
<dbReference type="CDD" id="cd11041">
    <property type="entry name" value="CYP503A1-like"/>
    <property type="match status" value="1"/>
</dbReference>
<dbReference type="PANTHER" id="PTHR46206">
    <property type="entry name" value="CYTOCHROME P450"/>
    <property type="match status" value="1"/>
</dbReference>
<dbReference type="InterPro" id="IPR036396">
    <property type="entry name" value="Cyt_P450_sf"/>
</dbReference>
<proteinExistence type="inferred from homology"/>
<sequence length="500" mass="56849">MSPDTSQPLAIGLITLLVVFLARIFNNYRVKMVKLDAIPTIGHDGIFKSYISALHFLTRGREIIQEGYEKAGLKTTLNFPGQAFKIALPDRWLVIVTGQRMVEDIRKAPDNILSFKSAVDELFQTKITVGEIVATDPWHFDIIKGPLTKNISAKFPEMHDEMIAAFADELPFTDGGTPYELSVHILMVTGRDEEWMSININFTKDLHTTSGLILLTPFRFLQPVVGWLATSRRWYLRRALKHLRPIILRRLQIMDKNPNSDDLPDDFLTWLLKEVNTSKRSDLSNITTALLSTNITAIQTTSSAFTNALFDLASYPHFVEPLRREVEEAIREDGWSKVAMGKMRTLDSFLKESMRVSNTNAFGLLRKPLQDFTFSDGTVIPAGTFVATATRALHFDESHYTNPDEFDGLRFHRLREELGDNLKYQMVTPGDNYLSFGAGKHACPGRFFAVNELKALVSHTLLNYDIKFDEGDKSKVQEFAGRMSADPNTHIMIRRRIQWD</sequence>
<keyword evidence="5 14" id="KW-0812">Transmembrane</keyword>
<dbReference type="PANTHER" id="PTHR46206:SF5">
    <property type="entry name" value="P450, PUTATIVE (EUROFUNG)-RELATED"/>
    <property type="match status" value="1"/>
</dbReference>
<evidence type="ECO:0008006" key="17">
    <source>
        <dbReference type="Google" id="ProtNLM"/>
    </source>
</evidence>
<dbReference type="GO" id="GO:0016705">
    <property type="term" value="F:oxidoreductase activity, acting on paired donors, with incorporation or reduction of molecular oxygen"/>
    <property type="evidence" value="ECO:0007669"/>
    <property type="project" value="InterPro"/>
</dbReference>
<dbReference type="SUPFAM" id="SSF48264">
    <property type="entry name" value="Cytochrome P450"/>
    <property type="match status" value="1"/>
</dbReference>
<dbReference type="PRINTS" id="PR00465">
    <property type="entry name" value="EP450IV"/>
</dbReference>
<evidence type="ECO:0000256" key="8">
    <source>
        <dbReference type="ARBA" id="ARBA00023002"/>
    </source>
</evidence>
<evidence type="ECO:0000256" key="13">
    <source>
        <dbReference type="RuleBase" id="RU000461"/>
    </source>
</evidence>
<reference evidence="15 16" key="1">
    <citation type="submission" date="2024-01" db="EMBL/GenBank/DDBJ databases">
        <title>A draft genome for a cacao thread blight-causing isolate of Paramarasmius palmivorus.</title>
        <authorList>
            <person name="Baruah I.K."/>
            <person name="Bukari Y."/>
            <person name="Amoako-Attah I."/>
            <person name="Meinhardt L.W."/>
            <person name="Bailey B.A."/>
            <person name="Cohen S.P."/>
        </authorList>
    </citation>
    <scope>NUCLEOTIDE SEQUENCE [LARGE SCALE GENOMIC DNA]</scope>
    <source>
        <strain evidence="15 16">GH-12</strain>
    </source>
</reference>
<dbReference type="GO" id="GO:0020037">
    <property type="term" value="F:heme binding"/>
    <property type="evidence" value="ECO:0007669"/>
    <property type="project" value="InterPro"/>
</dbReference>